<evidence type="ECO:0000256" key="1">
    <source>
        <dbReference type="ARBA" id="ARBA00022723"/>
    </source>
</evidence>
<feature type="compositionally biased region" description="Polar residues" evidence="5">
    <location>
        <begin position="48"/>
        <end position="62"/>
    </location>
</feature>
<keyword evidence="8" id="KW-1185">Reference proteome</keyword>
<keyword evidence="3" id="KW-0862">Zinc</keyword>
<proteinExistence type="predicted"/>
<feature type="region of interest" description="Disordered" evidence="5">
    <location>
        <begin position="10"/>
        <end position="65"/>
    </location>
</feature>
<evidence type="ECO:0000259" key="6">
    <source>
        <dbReference type="PROSITE" id="PS50089"/>
    </source>
</evidence>
<evidence type="ECO:0000313" key="8">
    <source>
        <dbReference type="Proteomes" id="UP001151287"/>
    </source>
</evidence>
<dbReference type="InterPro" id="IPR013083">
    <property type="entry name" value="Znf_RING/FYVE/PHD"/>
</dbReference>
<evidence type="ECO:0000313" key="7">
    <source>
        <dbReference type="EMBL" id="KAJ1690196.1"/>
    </source>
</evidence>
<dbReference type="GO" id="GO:0008270">
    <property type="term" value="F:zinc ion binding"/>
    <property type="evidence" value="ECO:0007669"/>
    <property type="project" value="UniProtKB-KW"/>
</dbReference>
<dbReference type="SMART" id="SM00184">
    <property type="entry name" value="RING"/>
    <property type="match status" value="1"/>
</dbReference>
<dbReference type="PANTHER" id="PTHR45931:SF5">
    <property type="entry name" value="RING-TYPE DOMAIN-CONTAINING PROTEIN"/>
    <property type="match status" value="1"/>
</dbReference>
<dbReference type="Proteomes" id="UP001151287">
    <property type="component" value="Unassembled WGS sequence"/>
</dbReference>
<evidence type="ECO:0000256" key="5">
    <source>
        <dbReference type="SAM" id="MobiDB-lite"/>
    </source>
</evidence>
<dbReference type="OrthoDB" id="8062037at2759"/>
<protein>
    <recommendedName>
        <fullName evidence="6">RING-type domain-containing protein</fullName>
    </recommendedName>
</protein>
<evidence type="ECO:0000256" key="2">
    <source>
        <dbReference type="ARBA" id="ARBA00022771"/>
    </source>
</evidence>
<reference evidence="7" key="1">
    <citation type="journal article" date="2022" name="Cell">
        <title>Repeat-based holocentromeres influence genome architecture and karyotype evolution.</title>
        <authorList>
            <person name="Hofstatter P.G."/>
            <person name="Thangavel G."/>
            <person name="Lux T."/>
            <person name="Neumann P."/>
            <person name="Vondrak T."/>
            <person name="Novak P."/>
            <person name="Zhang M."/>
            <person name="Costa L."/>
            <person name="Castellani M."/>
            <person name="Scott A."/>
            <person name="Toegelov H."/>
            <person name="Fuchs J."/>
            <person name="Mata-Sucre Y."/>
            <person name="Dias Y."/>
            <person name="Vanzela A.L.L."/>
            <person name="Huettel B."/>
            <person name="Almeida C.C.S."/>
            <person name="Simkova H."/>
            <person name="Souza G."/>
            <person name="Pedrosa-Harand A."/>
            <person name="Macas J."/>
            <person name="Mayer K.F.X."/>
            <person name="Houben A."/>
            <person name="Marques A."/>
        </authorList>
    </citation>
    <scope>NUCLEOTIDE SEQUENCE</scope>
    <source>
        <strain evidence="7">RhyBre1mFocal</strain>
    </source>
</reference>
<dbReference type="AlphaFoldDB" id="A0A9Q0CA90"/>
<dbReference type="Gene3D" id="3.30.40.10">
    <property type="entry name" value="Zinc/RING finger domain, C3HC4 (zinc finger)"/>
    <property type="match status" value="1"/>
</dbReference>
<comment type="caution">
    <text evidence="7">The sequence shown here is derived from an EMBL/GenBank/DDBJ whole genome shotgun (WGS) entry which is preliminary data.</text>
</comment>
<dbReference type="EMBL" id="JAMQYH010000004">
    <property type="protein sequence ID" value="KAJ1690196.1"/>
    <property type="molecule type" value="Genomic_DNA"/>
</dbReference>
<dbReference type="SUPFAM" id="SSF57850">
    <property type="entry name" value="RING/U-box"/>
    <property type="match status" value="1"/>
</dbReference>
<dbReference type="PANTHER" id="PTHR45931">
    <property type="entry name" value="SI:CH211-59O9.10"/>
    <property type="match status" value="1"/>
</dbReference>
<evidence type="ECO:0000256" key="4">
    <source>
        <dbReference type="PROSITE-ProRule" id="PRU00175"/>
    </source>
</evidence>
<dbReference type="InterPro" id="IPR051834">
    <property type="entry name" value="RING_finger_E3_ligase"/>
</dbReference>
<dbReference type="GO" id="GO:0061630">
    <property type="term" value="F:ubiquitin protein ligase activity"/>
    <property type="evidence" value="ECO:0007669"/>
    <property type="project" value="TreeGrafter"/>
</dbReference>
<name>A0A9Q0CA90_9POAL</name>
<dbReference type="GO" id="GO:0005634">
    <property type="term" value="C:nucleus"/>
    <property type="evidence" value="ECO:0007669"/>
    <property type="project" value="TreeGrafter"/>
</dbReference>
<dbReference type="InterPro" id="IPR001841">
    <property type="entry name" value="Znf_RING"/>
</dbReference>
<evidence type="ECO:0000256" key="3">
    <source>
        <dbReference type="ARBA" id="ARBA00022833"/>
    </source>
</evidence>
<sequence>MTIASKLFFLERSRSGRSSPPDETERRLLSPPRRAGVRSSSGDHRRLVSSQSGKSPTSNLLRNSRHILVNNEGLKGKNESEERLPDSVRQARERLVLRLRSINLSGSRETDDDSENQPIMCRSKSDVMHFFCDITKKPILDISQVINGLKRIIFRAANEEEITETSFVECSICLEKFLEGEELTELNCKHTFHSRCLTRWVRLHSDCPYCRGPVA</sequence>
<accession>A0A9Q0CA90</accession>
<dbReference type="GO" id="GO:0006511">
    <property type="term" value="P:ubiquitin-dependent protein catabolic process"/>
    <property type="evidence" value="ECO:0007669"/>
    <property type="project" value="TreeGrafter"/>
</dbReference>
<dbReference type="Pfam" id="PF13639">
    <property type="entry name" value="zf-RING_2"/>
    <property type="match status" value="1"/>
</dbReference>
<keyword evidence="1" id="KW-0479">Metal-binding</keyword>
<dbReference type="PROSITE" id="PS50089">
    <property type="entry name" value="ZF_RING_2"/>
    <property type="match status" value="1"/>
</dbReference>
<feature type="domain" description="RING-type" evidence="6">
    <location>
        <begin position="170"/>
        <end position="211"/>
    </location>
</feature>
<dbReference type="SMART" id="SM01197">
    <property type="entry name" value="FANCL_C"/>
    <property type="match status" value="1"/>
</dbReference>
<keyword evidence="2 4" id="KW-0863">Zinc-finger</keyword>
<organism evidence="7 8">
    <name type="scientific">Rhynchospora breviuscula</name>
    <dbReference type="NCBI Taxonomy" id="2022672"/>
    <lineage>
        <taxon>Eukaryota</taxon>
        <taxon>Viridiplantae</taxon>
        <taxon>Streptophyta</taxon>
        <taxon>Embryophyta</taxon>
        <taxon>Tracheophyta</taxon>
        <taxon>Spermatophyta</taxon>
        <taxon>Magnoliopsida</taxon>
        <taxon>Liliopsida</taxon>
        <taxon>Poales</taxon>
        <taxon>Cyperaceae</taxon>
        <taxon>Cyperoideae</taxon>
        <taxon>Rhynchosporeae</taxon>
        <taxon>Rhynchospora</taxon>
    </lineage>
</organism>
<gene>
    <name evidence="7" type="ORF">LUZ63_014351</name>
</gene>